<evidence type="ECO:0008006" key="4">
    <source>
        <dbReference type="Google" id="ProtNLM"/>
    </source>
</evidence>
<feature type="signal peptide" evidence="1">
    <location>
        <begin position="1"/>
        <end position="21"/>
    </location>
</feature>
<keyword evidence="1" id="KW-0732">Signal</keyword>
<dbReference type="EMBL" id="CP050292">
    <property type="protein sequence ID" value="QND70440.1"/>
    <property type="molecule type" value="Genomic_DNA"/>
</dbReference>
<evidence type="ECO:0000313" key="3">
    <source>
        <dbReference type="Proteomes" id="UP000515291"/>
    </source>
</evidence>
<name>A0A7G6TUK8_9BRAD</name>
<dbReference type="Proteomes" id="UP000515291">
    <property type="component" value="Chromosome"/>
</dbReference>
<sequence length="415" mass="43610">MRAIVLAVSACAFVGVSGAWAADWSLRSTQSETVEFNNNQFLNPTPPGGVVSSYSSITGNAQARTASSKFDFDSYVNYRKYGGPGAEGVSQTESLAYGFTGLYETYGKNSSDRNFIGASYSSQSSAFALLNELALLTNVQGALNQVSVRGGFDRAISARDTVSVSAQSSRTFYDPSGGGTVFNDTSATGSWQHRYNSRIGFSLTSQAEWLTYENALNTSVMILRNQAGVDVAISPLLSFRGNAGAAYISVENGTNVLSSIGGLGSTNSAASSDLGFIMDLLLTYRALKATTFTLSATKSVGPTVVGSLFETETIRAGMTHLINAKSSLSLSADLSRSTSTNVTDFGSASATYSHELTRDLNAQITYRHLHRFAGSGLATIDPITGTPILSGSGPADSDSIMVVVSKNVTILPPGR</sequence>
<proteinExistence type="predicted"/>
<evidence type="ECO:0000256" key="1">
    <source>
        <dbReference type="SAM" id="SignalP"/>
    </source>
</evidence>
<evidence type="ECO:0000313" key="2">
    <source>
        <dbReference type="EMBL" id="QND70440.1"/>
    </source>
</evidence>
<dbReference type="RefSeq" id="WP_184515233.1">
    <property type="nucleotide sequence ID" value="NZ_CP050292.1"/>
</dbReference>
<accession>A0A7G6TUK8</accession>
<dbReference type="KEGG" id="trb:HB776_03645"/>
<gene>
    <name evidence="2" type="ORF">HB776_03645</name>
</gene>
<protein>
    <recommendedName>
        <fullName evidence="4">Outer membrane beta-barrel protein</fullName>
    </recommendedName>
</protein>
<organism evidence="2 3">
    <name type="scientific">Tardiphaga robiniae</name>
    <dbReference type="NCBI Taxonomy" id="943830"/>
    <lineage>
        <taxon>Bacteria</taxon>
        <taxon>Pseudomonadati</taxon>
        <taxon>Pseudomonadota</taxon>
        <taxon>Alphaproteobacteria</taxon>
        <taxon>Hyphomicrobiales</taxon>
        <taxon>Nitrobacteraceae</taxon>
        <taxon>Tardiphaga</taxon>
    </lineage>
</organism>
<feature type="chain" id="PRO_5028990136" description="Outer membrane beta-barrel protein" evidence="1">
    <location>
        <begin position="22"/>
        <end position="415"/>
    </location>
</feature>
<reference evidence="3" key="1">
    <citation type="journal article" date="2020" name="Mol. Plant Microbe">
        <title>Rhizobial microsymbionts of the narrowly endemic Oxytropis species growing in Kamchatka are characterized by significant genetic diversity and possess a set of genes that are associated with T3SS and T6SS secretion systems and can affect the development of symbiosis.</title>
        <authorList>
            <person name="Safronova V."/>
            <person name="Guro P."/>
            <person name="Sazanova A."/>
            <person name="Kuznetsova I."/>
            <person name="Belimov A."/>
            <person name="Yakubov V."/>
            <person name="Chirak E."/>
            <person name="Afonin A."/>
            <person name="Gogolev Y."/>
            <person name="Andronov E."/>
            <person name="Tikhonovich I."/>
        </authorList>
    </citation>
    <scope>NUCLEOTIDE SEQUENCE [LARGE SCALE GENOMIC DNA]</scope>
    <source>
        <strain evidence="3">581</strain>
    </source>
</reference>
<dbReference type="AlphaFoldDB" id="A0A7G6TUK8"/>